<comment type="caution">
    <text evidence="2">The sequence shown here is derived from an EMBL/GenBank/DDBJ whole genome shotgun (WGS) entry which is preliminary data.</text>
</comment>
<dbReference type="PRINTS" id="PR00131">
    <property type="entry name" value="GLHYDRLASE1"/>
</dbReference>
<evidence type="ECO:0000256" key="1">
    <source>
        <dbReference type="RuleBase" id="RU003690"/>
    </source>
</evidence>
<dbReference type="FunFam" id="3.20.20.80:FF:000041">
    <property type="entry name" value="Beta-glucosidase 7"/>
    <property type="match status" value="1"/>
</dbReference>
<proteinExistence type="inferred from homology"/>
<name>A0A8K0JLM1_9TREE</name>
<comment type="similarity">
    <text evidence="1">Belongs to the glycosyl hydrolase 1 family.</text>
</comment>
<dbReference type="SUPFAM" id="SSF51445">
    <property type="entry name" value="(Trans)glycosidases"/>
    <property type="match status" value="1"/>
</dbReference>
<dbReference type="EMBL" id="JABELV010000052">
    <property type="protein sequence ID" value="KAG7553580.1"/>
    <property type="molecule type" value="Genomic_DNA"/>
</dbReference>
<protein>
    <recommendedName>
        <fullName evidence="4">Beta-glucosidase</fullName>
    </recommendedName>
</protein>
<dbReference type="Pfam" id="PF00232">
    <property type="entry name" value="Glyco_hydro_1"/>
    <property type="match status" value="1"/>
</dbReference>
<dbReference type="GO" id="GO:0008422">
    <property type="term" value="F:beta-glucosidase activity"/>
    <property type="evidence" value="ECO:0007669"/>
    <property type="project" value="TreeGrafter"/>
</dbReference>
<dbReference type="PANTHER" id="PTHR10353:SF134">
    <property type="entry name" value="PUTATIVE (AFU_ORTHOLOGUE AFUA_3G12600)-RELATED"/>
    <property type="match status" value="1"/>
</dbReference>
<dbReference type="AlphaFoldDB" id="A0A8K0JLM1"/>
<organism evidence="2 3">
    <name type="scientific">Filobasidium floriforme</name>
    <dbReference type="NCBI Taxonomy" id="5210"/>
    <lineage>
        <taxon>Eukaryota</taxon>
        <taxon>Fungi</taxon>
        <taxon>Dikarya</taxon>
        <taxon>Basidiomycota</taxon>
        <taxon>Agaricomycotina</taxon>
        <taxon>Tremellomycetes</taxon>
        <taxon>Filobasidiales</taxon>
        <taxon>Filobasidiaceae</taxon>
        <taxon>Filobasidium</taxon>
    </lineage>
</organism>
<keyword evidence="3" id="KW-1185">Reference proteome</keyword>
<accession>A0A8K0JLM1</accession>
<dbReference type="Gene3D" id="3.20.20.80">
    <property type="entry name" value="Glycosidases"/>
    <property type="match status" value="1"/>
</dbReference>
<dbReference type="InterPro" id="IPR001360">
    <property type="entry name" value="Glyco_hydro_1"/>
</dbReference>
<dbReference type="InterPro" id="IPR017853">
    <property type="entry name" value="GH"/>
</dbReference>
<evidence type="ECO:0000313" key="3">
    <source>
        <dbReference type="Proteomes" id="UP000812966"/>
    </source>
</evidence>
<dbReference type="Proteomes" id="UP000812966">
    <property type="component" value="Unassembled WGS sequence"/>
</dbReference>
<gene>
    <name evidence="2" type="ORF">FFLO_03012</name>
</gene>
<evidence type="ECO:0000313" key="2">
    <source>
        <dbReference type="EMBL" id="KAG7553580.1"/>
    </source>
</evidence>
<reference evidence="2" key="1">
    <citation type="submission" date="2020-04" db="EMBL/GenBank/DDBJ databases">
        <title>Analysis of mating type loci in Filobasidium floriforme.</title>
        <authorList>
            <person name="Nowrousian M."/>
        </authorList>
    </citation>
    <scope>NUCLEOTIDE SEQUENCE</scope>
    <source>
        <strain evidence="2">CBS 6242</strain>
    </source>
</reference>
<sequence length="482" mass="54763">MSASSAALRFPKDFHWGYATASAQVEGSIDQDGRAPSIWDTFSRLPNKTLDGTDTTVTTDTYVQWRGDIELMKSYGVNSHRLSLSWSRIIPLGGKDDPVNQAGIDWYREYLKALVDAGIVSHLTLFHWDLPQALEDRYKGFLSRDIVADFERYARVCFESFGDLVRDWFTINEPNVFSMMGYLFGSHAPGRTSNREKSAEGDSQREPFLVGHNLLLCHASAVKSYREEFKQKQGGQIGLVVNMLWGEPLDDSAENLTAADEFMAQSSGWFIEPVVFGDYPPSSRKIFEGHLPKFSAEDSALVKGSCDFLGINHYSTFYIKRRTTPAEPGVPWTILHPAVELGIHDKHGNEIGPVGGVNFVRIVPWGFGKLLDWTWKKYQLPIYITENGAVCPNENDIPFPDVLDDHFRIEYLTKYADQVAMAIQRGVPVKSHLMWALTDNFEWQEGHTARFGVTYIDYEDDCKRYPKKSAAVMKEYYRSRIE</sequence>
<dbReference type="PANTHER" id="PTHR10353">
    <property type="entry name" value="GLYCOSYL HYDROLASE"/>
    <property type="match status" value="1"/>
</dbReference>
<dbReference type="GO" id="GO:0005975">
    <property type="term" value="P:carbohydrate metabolic process"/>
    <property type="evidence" value="ECO:0007669"/>
    <property type="project" value="InterPro"/>
</dbReference>
<evidence type="ECO:0008006" key="4">
    <source>
        <dbReference type="Google" id="ProtNLM"/>
    </source>
</evidence>